<reference evidence="3 4" key="1">
    <citation type="journal article" date="2014" name="Appl. Environ. Microbiol.">
        <title>Genomic features of a bumble bee symbiont reflect its host environment.</title>
        <authorList>
            <person name="Martinson V.G."/>
            <person name="Magoc T."/>
            <person name="Koch H."/>
            <person name="Salzberg S.L."/>
            <person name="Moran N.A."/>
        </authorList>
    </citation>
    <scope>NUCLEOTIDE SEQUENCE [LARGE SCALE GENOMIC DNA]</scope>
    <source>
        <strain evidence="3 4">Bimp</strain>
    </source>
</reference>
<comment type="similarity">
    <text evidence="1 2">Belongs to the Iojap/RsfS family.</text>
</comment>
<dbReference type="GO" id="GO:0005737">
    <property type="term" value="C:cytoplasm"/>
    <property type="evidence" value="ECO:0007669"/>
    <property type="project" value="UniProtKB-SubCell"/>
</dbReference>
<dbReference type="AlphaFoldDB" id="A0AB94IC29"/>
<comment type="caution">
    <text evidence="3">The sequence shown here is derived from an EMBL/GenBank/DDBJ whole genome shotgun (WGS) entry which is preliminary data.</text>
</comment>
<dbReference type="GO" id="GO:0042256">
    <property type="term" value="P:cytosolic ribosome assembly"/>
    <property type="evidence" value="ECO:0007669"/>
    <property type="project" value="UniProtKB-UniRule"/>
</dbReference>
<evidence type="ECO:0000313" key="4">
    <source>
        <dbReference type="Proteomes" id="UP000506160"/>
    </source>
</evidence>
<evidence type="ECO:0000256" key="2">
    <source>
        <dbReference type="HAMAP-Rule" id="MF_01477"/>
    </source>
</evidence>
<keyword evidence="4" id="KW-1185">Reference proteome</keyword>
<keyword evidence="2" id="KW-0963">Cytoplasm</keyword>
<keyword evidence="2" id="KW-0810">Translation regulation</keyword>
<evidence type="ECO:0000313" key="3">
    <source>
        <dbReference type="EMBL" id="TEA26965.1"/>
    </source>
</evidence>
<comment type="subcellular location">
    <subcellularLocation>
        <location evidence="2">Cytoplasm</location>
    </subcellularLocation>
</comment>
<name>A0AB94IC29_9GAMM</name>
<dbReference type="EMBL" id="AWGA01000059">
    <property type="protein sequence ID" value="TEA26965.1"/>
    <property type="molecule type" value="Genomic_DNA"/>
</dbReference>
<sequence length="105" mass="12009">MQENKMVDFIIDKLEDLKAQNIVKLDVRNTSSITDFMIICTATSSRHVISLSDHLIQEAKQAGLLVLGNEGKTDADWVVVDCDSVMIHVMQQESRERYQLEKLWS</sequence>
<comment type="function">
    <text evidence="2">Functions as a ribosomal silencing factor. Interacts with ribosomal protein uL14 (rplN), blocking formation of intersubunit bridge B8. Prevents association of the 30S and 50S ribosomal subunits and the formation of functional ribosomes, thus repressing translation.</text>
</comment>
<comment type="subunit">
    <text evidence="2">Interacts with ribosomal protein uL14 (rplN).</text>
</comment>
<dbReference type="HAMAP" id="MF_01477">
    <property type="entry name" value="Iojap_RsfS"/>
    <property type="match status" value="1"/>
</dbReference>
<dbReference type="GO" id="GO:0090071">
    <property type="term" value="P:negative regulation of ribosome biogenesis"/>
    <property type="evidence" value="ECO:0007669"/>
    <property type="project" value="UniProtKB-UniRule"/>
</dbReference>
<dbReference type="InterPro" id="IPR004394">
    <property type="entry name" value="Iojap/RsfS/C7orf30"/>
</dbReference>
<dbReference type="Gene3D" id="3.30.460.10">
    <property type="entry name" value="Beta Polymerase, domain 2"/>
    <property type="match status" value="1"/>
</dbReference>
<accession>A0AB94IC29</accession>
<dbReference type="Pfam" id="PF02410">
    <property type="entry name" value="RsfS"/>
    <property type="match status" value="1"/>
</dbReference>
<protein>
    <recommendedName>
        <fullName evidence="2">Ribosomal silencing factor RsfS</fullName>
    </recommendedName>
</protein>
<dbReference type="InterPro" id="IPR043519">
    <property type="entry name" value="NT_sf"/>
</dbReference>
<dbReference type="PANTHER" id="PTHR21043">
    <property type="entry name" value="IOJAP SUPERFAMILY ORTHOLOG"/>
    <property type="match status" value="1"/>
</dbReference>
<evidence type="ECO:0000256" key="1">
    <source>
        <dbReference type="ARBA" id="ARBA00010574"/>
    </source>
</evidence>
<dbReference type="PANTHER" id="PTHR21043:SF0">
    <property type="entry name" value="MITOCHONDRIAL ASSEMBLY OF RIBOSOMAL LARGE SUBUNIT PROTEIN 1"/>
    <property type="match status" value="1"/>
</dbReference>
<dbReference type="GO" id="GO:0043023">
    <property type="term" value="F:ribosomal large subunit binding"/>
    <property type="evidence" value="ECO:0007669"/>
    <property type="project" value="TreeGrafter"/>
</dbReference>
<dbReference type="Proteomes" id="UP000506160">
    <property type="component" value="Unassembled WGS sequence"/>
</dbReference>
<dbReference type="GO" id="GO:0017148">
    <property type="term" value="P:negative regulation of translation"/>
    <property type="evidence" value="ECO:0007669"/>
    <property type="project" value="UniProtKB-UniRule"/>
</dbReference>
<organism evidence="3 4">
    <name type="scientific">Candidatus Schmidhempelia bombi str. Bimp</name>
    <dbReference type="NCBI Taxonomy" id="1387197"/>
    <lineage>
        <taxon>Bacteria</taxon>
        <taxon>Pseudomonadati</taxon>
        <taxon>Pseudomonadota</taxon>
        <taxon>Gammaproteobacteria</taxon>
        <taxon>Orbales</taxon>
        <taxon>Orbaceae</taxon>
        <taxon>Candidatus Schmidhempelia</taxon>
    </lineage>
</organism>
<gene>
    <name evidence="2 3" type="primary">rsfS</name>
    <name evidence="3" type="ORF">O970_06040</name>
</gene>
<proteinExistence type="inferred from homology"/>
<dbReference type="NCBIfam" id="TIGR00090">
    <property type="entry name" value="rsfS_iojap_ybeB"/>
    <property type="match status" value="1"/>
</dbReference>
<keyword evidence="2" id="KW-0678">Repressor</keyword>
<dbReference type="SUPFAM" id="SSF81301">
    <property type="entry name" value="Nucleotidyltransferase"/>
    <property type="match status" value="1"/>
</dbReference>